<name>A0A1K2HMF0_9NEIS</name>
<dbReference type="Proteomes" id="UP000186513">
    <property type="component" value="Unassembled WGS sequence"/>
</dbReference>
<gene>
    <name evidence="1" type="ORF">SAMN02745887_02705</name>
</gene>
<proteinExistence type="predicted"/>
<keyword evidence="2" id="KW-1185">Reference proteome</keyword>
<reference evidence="1 2" key="1">
    <citation type="submission" date="2016-11" db="EMBL/GenBank/DDBJ databases">
        <authorList>
            <person name="Jaros S."/>
            <person name="Januszkiewicz K."/>
            <person name="Wedrychowicz H."/>
        </authorList>
    </citation>
    <scope>NUCLEOTIDE SEQUENCE [LARGE SCALE GENOMIC DNA]</scope>
    <source>
        <strain evidence="1 2">DSM 18899</strain>
    </source>
</reference>
<accession>A0A1K2HMF0</accession>
<dbReference type="Pfam" id="PF05930">
    <property type="entry name" value="Phage_AlpA"/>
    <property type="match status" value="1"/>
</dbReference>
<dbReference type="RefSeq" id="WP_072429213.1">
    <property type="nucleotide sequence ID" value="NZ_FPKR01000011.1"/>
</dbReference>
<dbReference type="Gene3D" id="1.10.238.160">
    <property type="match status" value="1"/>
</dbReference>
<dbReference type="EMBL" id="FPKR01000011">
    <property type="protein sequence ID" value="SFZ78000.1"/>
    <property type="molecule type" value="Genomic_DNA"/>
</dbReference>
<dbReference type="PANTHER" id="PTHR36154:SF1">
    <property type="entry name" value="DNA-BINDING TRANSCRIPTIONAL ACTIVATOR ALPA"/>
    <property type="match status" value="1"/>
</dbReference>
<dbReference type="OrthoDB" id="9182156at2"/>
<dbReference type="PANTHER" id="PTHR36154">
    <property type="entry name" value="DNA-BINDING TRANSCRIPTIONAL ACTIVATOR ALPA"/>
    <property type="match status" value="1"/>
</dbReference>
<organism evidence="1 2">
    <name type="scientific">Chitinimonas taiwanensis DSM 18899</name>
    <dbReference type="NCBI Taxonomy" id="1121279"/>
    <lineage>
        <taxon>Bacteria</taxon>
        <taxon>Pseudomonadati</taxon>
        <taxon>Pseudomonadota</taxon>
        <taxon>Betaproteobacteria</taxon>
        <taxon>Neisseriales</taxon>
        <taxon>Chitinibacteraceae</taxon>
        <taxon>Chitinimonas</taxon>
    </lineage>
</organism>
<sequence length="80" mass="8823">MQHPTTKPAATGKADTSAKAERFLRLPEVMSRTALSRSGIYAAIQRGEFPHSIPLGGKSVAWLESEITAWQDARIAHRQH</sequence>
<evidence type="ECO:0000313" key="2">
    <source>
        <dbReference type="Proteomes" id="UP000186513"/>
    </source>
</evidence>
<protein>
    <submittedName>
        <fullName evidence="1">Transcriptional regulator, AlpA family</fullName>
    </submittedName>
</protein>
<evidence type="ECO:0000313" key="1">
    <source>
        <dbReference type="EMBL" id="SFZ78000.1"/>
    </source>
</evidence>
<dbReference type="AlphaFoldDB" id="A0A1K2HMF0"/>
<dbReference type="InterPro" id="IPR010260">
    <property type="entry name" value="AlpA"/>
</dbReference>
<dbReference type="STRING" id="1121279.SAMN02745887_02705"/>
<dbReference type="InterPro" id="IPR052931">
    <property type="entry name" value="Prophage_regulatory_activator"/>
</dbReference>